<evidence type="ECO:0000256" key="1">
    <source>
        <dbReference type="ARBA" id="ARBA00004308"/>
    </source>
</evidence>
<feature type="domain" description="EGF-like" evidence="18">
    <location>
        <begin position="435"/>
        <end position="470"/>
    </location>
</feature>
<sequence length="920" mass="102650">SRERSLRMVSSILSHLLLLLALLAQFHGSETRSDPRPTRIRESTASGGITCTNGSFHCLDGRCIPPTWKCDGDFDCANHEDEEQCEQVCTSDQFMCGNAGKASKSGGASNCIPKKWVCDGELDCDDQSDEKDCNEVQCKDSQFQCLEQGGKYKICIPSTWKCDGQNDCSDGADEKDCEEKKHCGEAEFDCGNNLCIFMNWKCDGEDDCGNKADEMNCPSRTEPVCNPHTMFKCAIGEGCIPNEWKCDGEADCHDRSDEAACGETHTQCKNKMEFACKSGNTCINKLWVCDGEKDCPDGSDERECEDVQERCQKGEKQCRESKRCIPESLWCNGLEDCPTGEDEEDCPHNVTMSGSCEEGRDYTCPSMPALCVPNLKLCMDRQTTCGDDETCASNILMCDPEKDKKWCTCRQSFFNHTICHCKHGFTPDGNKMCIDVNECSSPGRCDQRCENTDGSYKCSCYRGYQLVRRQGEAIPSRCRAMGGDPLVLLSNRAQIRQFDMVTNTHVPLIQSPGSAVAMDFHMDNQTLIWSDITLRKIMMCKIGNATQNKHLAVKDKCGDNEQTVLVDGDVHTPDGLAVDWIHDLLFWTDGALDTISVMDLKTLRRRVLFADALEEPRAIAVDPKKGLIFWSDWGTTARIERAGMDGENRRVILSGKNIKWPNGLALDLLEERLYWADAKVKSIFSSDYYGQEVKVVLHSHSFLRHPFSLAIFEDRVFYTDWEHDGVISVNKFTGSDVTKLMTSVSTPMTVRIYHRATQPDHPNKCENHGCVEESLCLPRAMIQVDPSPSPADPMPHQVPYTCVCNGNAAIDKFACLAEAISDSNGFSLPTMLFFLLISLSAIIGYVVYRRKGSGGAFTALHFDNPVYRRTTEPEMGDAFGRSVGMEEVEVPIQPARLFIHEDGGHDNNTMIDSMDRPLTT</sequence>
<dbReference type="Gene3D" id="2.10.25.10">
    <property type="entry name" value="Laminin"/>
    <property type="match status" value="1"/>
</dbReference>
<dbReference type="CDD" id="cd00054">
    <property type="entry name" value="EGF_CA"/>
    <property type="match status" value="1"/>
</dbReference>
<dbReference type="InterPro" id="IPR000152">
    <property type="entry name" value="EGF-type_Asp/Asn_hydroxyl_site"/>
</dbReference>
<comment type="caution">
    <text evidence="13">Lacks conserved residue(s) required for the propagation of feature annotation.</text>
</comment>
<gene>
    <name evidence="19" type="ORF">PMAYCL1PPCAC_07183</name>
</gene>
<keyword evidence="8 16" id="KW-1133">Transmembrane helix</keyword>
<dbReference type="SMART" id="SM00192">
    <property type="entry name" value="LDLa"/>
    <property type="match status" value="7"/>
</dbReference>
<feature type="disulfide bond" evidence="14">
    <location>
        <begin position="183"/>
        <end position="195"/>
    </location>
</feature>
<dbReference type="FunFam" id="2.120.10.30:FF:000241">
    <property type="entry name" value="Low-density lipoprotein receptor-related protein 6"/>
    <property type="match status" value="1"/>
</dbReference>
<evidence type="ECO:0000256" key="9">
    <source>
        <dbReference type="ARBA" id="ARBA00023136"/>
    </source>
</evidence>
<dbReference type="PROSITE" id="PS51120">
    <property type="entry name" value="LDLRB"/>
    <property type="match status" value="3"/>
</dbReference>
<feature type="repeat" description="LDL-receptor class B" evidence="15">
    <location>
        <begin position="671"/>
        <end position="715"/>
    </location>
</feature>
<evidence type="ECO:0000256" key="12">
    <source>
        <dbReference type="ARBA" id="ARBA00023180"/>
    </source>
</evidence>
<dbReference type="InterPro" id="IPR023415">
    <property type="entry name" value="LDLR_class-A_CS"/>
</dbReference>
<feature type="disulfide bond" evidence="14">
    <location>
        <begin position="58"/>
        <end position="76"/>
    </location>
</feature>
<dbReference type="PROSITE" id="PS01209">
    <property type="entry name" value="LDLRA_1"/>
    <property type="match status" value="3"/>
</dbReference>
<feature type="disulfide bond" evidence="14">
    <location>
        <begin position="162"/>
        <end position="177"/>
    </location>
</feature>
<dbReference type="Proteomes" id="UP001328107">
    <property type="component" value="Unassembled WGS sequence"/>
</dbReference>
<feature type="disulfide bond" evidence="14">
    <location>
        <begin position="202"/>
        <end position="217"/>
    </location>
</feature>
<dbReference type="InterPro" id="IPR001881">
    <property type="entry name" value="EGF-like_Ca-bd_dom"/>
</dbReference>
<feature type="disulfide bond" evidence="14">
    <location>
        <begin position="331"/>
        <end position="346"/>
    </location>
</feature>
<dbReference type="InterPro" id="IPR000742">
    <property type="entry name" value="EGF"/>
</dbReference>
<evidence type="ECO:0000313" key="19">
    <source>
        <dbReference type="EMBL" id="GMR36988.1"/>
    </source>
</evidence>
<feature type="disulfide bond" evidence="14">
    <location>
        <begin position="118"/>
        <end position="133"/>
    </location>
</feature>
<dbReference type="SUPFAM" id="SSF63825">
    <property type="entry name" value="YWTD domain"/>
    <property type="match status" value="1"/>
</dbReference>
<evidence type="ECO:0000256" key="13">
    <source>
        <dbReference type="PROSITE-ProRule" id="PRU00076"/>
    </source>
</evidence>
<protein>
    <recommendedName>
        <fullName evidence="18">EGF-like domain-containing protein</fullName>
    </recommendedName>
</protein>
<feature type="disulfide bond" evidence="14">
    <location>
        <begin position="190"/>
        <end position="208"/>
    </location>
</feature>
<keyword evidence="7" id="KW-0677">Repeat</keyword>
<keyword evidence="4" id="KW-0254">Endocytosis</keyword>
<keyword evidence="9 16" id="KW-0472">Membrane</keyword>
<evidence type="ECO:0000256" key="2">
    <source>
        <dbReference type="ARBA" id="ARBA00004479"/>
    </source>
</evidence>
<dbReference type="Pfam" id="PF00058">
    <property type="entry name" value="Ldl_recept_b"/>
    <property type="match status" value="3"/>
</dbReference>
<keyword evidence="5 16" id="KW-0812">Transmembrane</keyword>
<dbReference type="AlphaFoldDB" id="A0AAN4ZED1"/>
<dbReference type="FunFam" id="2.10.25.10:FF:000009">
    <property type="entry name" value="Low-density lipoprotein receptor isoform 1"/>
    <property type="match status" value="1"/>
</dbReference>
<feature type="repeat" description="LDL-receptor class B" evidence="15">
    <location>
        <begin position="583"/>
        <end position="625"/>
    </location>
</feature>
<keyword evidence="11" id="KW-0675">Receptor</keyword>
<evidence type="ECO:0000256" key="5">
    <source>
        <dbReference type="ARBA" id="ARBA00022692"/>
    </source>
</evidence>
<dbReference type="InterPro" id="IPR011042">
    <property type="entry name" value="6-blade_b-propeller_TolB-like"/>
</dbReference>
<name>A0AAN4ZED1_9BILA</name>
<dbReference type="SMART" id="SM00179">
    <property type="entry name" value="EGF_CA"/>
    <property type="match status" value="1"/>
</dbReference>
<feature type="non-terminal residue" evidence="19">
    <location>
        <position position="1"/>
    </location>
</feature>
<evidence type="ECO:0000256" key="4">
    <source>
        <dbReference type="ARBA" id="ARBA00022583"/>
    </source>
</evidence>
<proteinExistence type="predicted"/>
<dbReference type="Pfam" id="PF07645">
    <property type="entry name" value="EGF_CA"/>
    <property type="match status" value="1"/>
</dbReference>
<keyword evidence="20" id="KW-1185">Reference proteome</keyword>
<dbReference type="GO" id="GO:0005509">
    <property type="term" value="F:calcium ion binding"/>
    <property type="evidence" value="ECO:0007669"/>
    <property type="project" value="InterPro"/>
</dbReference>
<dbReference type="PRINTS" id="PR00261">
    <property type="entry name" value="LDLRECEPTOR"/>
</dbReference>
<keyword evidence="10 13" id="KW-1015">Disulfide bond</keyword>
<dbReference type="PANTHER" id="PTHR22722:SF14">
    <property type="entry name" value="MEGALIN, ISOFORM A"/>
    <property type="match status" value="1"/>
</dbReference>
<evidence type="ECO:0000259" key="18">
    <source>
        <dbReference type="PROSITE" id="PS50026"/>
    </source>
</evidence>
<comment type="subcellular location">
    <subcellularLocation>
        <location evidence="1">Endomembrane system</location>
    </subcellularLocation>
    <subcellularLocation>
        <location evidence="2">Membrane</location>
        <topology evidence="2">Single-pass type I membrane protein</topology>
    </subcellularLocation>
</comment>
<evidence type="ECO:0000256" key="7">
    <source>
        <dbReference type="ARBA" id="ARBA00022737"/>
    </source>
</evidence>
<evidence type="ECO:0000256" key="10">
    <source>
        <dbReference type="ARBA" id="ARBA00023157"/>
    </source>
</evidence>
<dbReference type="InterPro" id="IPR051221">
    <property type="entry name" value="LDLR-related"/>
</dbReference>
<accession>A0AAN4ZED1</accession>
<evidence type="ECO:0000256" key="6">
    <source>
        <dbReference type="ARBA" id="ARBA00022729"/>
    </source>
</evidence>
<evidence type="ECO:0000256" key="16">
    <source>
        <dbReference type="SAM" id="Phobius"/>
    </source>
</evidence>
<dbReference type="CDD" id="cd00112">
    <property type="entry name" value="LDLa"/>
    <property type="match status" value="7"/>
</dbReference>
<dbReference type="GO" id="GO:0016324">
    <property type="term" value="C:apical plasma membrane"/>
    <property type="evidence" value="ECO:0007669"/>
    <property type="project" value="TreeGrafter"/>
</dbReference>
<dbReference type="GO" id="GO:0012505">
    <property type="term" value="C:endomembrane system"/>
    <property type="evidence" value="ECO:0007669"/>
    <property type="project" value="UniProtKB-SubCell"/>
</dbReference>
<feature type="repeat" description="LDL-receptor class B" evidence="15">
    <location>
        <begin position="626"/>
        <end position="670"/>
    </location>
</feature>
<evidence type="ECO:0000256" key="8">
    <source>
        <dbReference type="ARBA" id="ARBA00022989"/>
    </source>
</evidence>
<evidence type="ECO:0000256" key="14">
    <source>
        <dbReference type="PROSITE-ProRule" id="PRU00124"/>
    </source>
</evidence>
<dbReference type="InterPro" id="IPR036055">
    <property type="entry name" value="LDL_receptor-like_sf"/>
</dbReference>
<organism evidence="19 20">
    <name type="scientific">Pristionchus mayeri</name>
    <dbReference type="NCBI Taxonomy" id="1317129"/>
    <lineage>
        <taxon>Eukaryota</taxon>
        <taxon>Metazoa</taxon>
        <taxon>Ecdysozoa</taxon>
        <taxon>Nematoda</taxon>
        <taxon>Chromadorea</taxon>
        <taxon>Rhabditida</taxon>
        <taxon>Rhabditina</taxon>
        <taxon>Diplogasteromorpha</taxon>
        <taxon>Diplogasteroidea</taxon>
        <taxon>Neodiplogasteridae</taxon>
        <taxon>Pristionchus</taxon>
    </lineage>
</organism>
<feature type="disulfide bond" evidence="13">
    <location>
        <begin position="439"/>
        <end position="449"/>
    </location>
</feature>
<dbReference type="PROSITE" id="PS50068">
    <property type="entry name" value="LDLRA_2"/>
    <property type="match status" value="7"/>
</dbReference>
<dbReference type="GO" id="GO:0042562">
    <property type="term" value="F:hormone binding"/>
    <property type="evidence" value="ECO:0007669"/>
    <property type="project" value="TreeGrafter"/>
</dbReference>
<evidence type="ECO:0000313" key="20">
    <source>
        <dbReference type="Proteomes" id="UP001328107"/>
    </source>
</evidence>
<keyword evidence="3 13" id="KW-0245">EGF-like domain</keyword>
<dbReference type="PROSITE" id="PS00010">
    <property type="entry name" value="ASX_HYDROXYL"/>
    <property type="match status" value="1"/>
</dbReference>
<dbReference type="Gene3D" id="4.10.400.10">
    <property type="entry name" value="Low-density Lipoprotein Receptor"/>
    <property type="match status" value="7"/>
</dbReference>
<dbReference type="PROSITE" id="PS01187">
    <property type="entry name" value="EGF_CA"/>
    <property type="match status" value="1"/>
</dbReference>
<dbReference type="PANTHER" id="PTHR22722">
    <property type="entry name" value="LOW-DENSITY LIPOPROTEIN RECEPTOR-RELATED PROTEIN 2-RELATED"/>
    <property type="match status" value="1"/>
</dbReference>
<dbReference type="InterPro" id="IPR018097">
    <property type="entry name" value="EGF_Ca-bd_CS"/>
</dbReference>
<evidence type="ECO:0000256" key="15">
    <source>
        <dbReference type="PROSITE-ProRule" id="PRU00461"/>
    </source>
</evidence>
<feature type="transmembrane region" description="Helical" evidence="16">
    <location>
        <begin position="826"/>
        <end position="848"/>
    </location>
</feature>
<dbReference type="InterPro" id="IPR049883">
    <property type="entry name" value="NOTCH1_EGF-like"/>
</dbReference>
<feature type="chain" id="PRO_5042890036" description="EGF-like domain-containing protein" evidence="17">
    <location>
        <begin position="32"/>
        <end position="920"/>
    </location>
</feature>
<feature type="disulfide bond" evidence="14">
    <location>
        <begin position="51"/>
        <end position="63"/>
    </location>
</feature>
<feature type="signal peptide" evidence="17">
    <location>
        <begin position="1"/>
        <end position="31"/>
    </location>
</feature>
<evidence type="ECO:0000256" key="17">
    <source>
        <dbReference type="SAM" id="SignalP"/>
    </source>
</evidence>
<dbReference type="SUPFAM" id="SSF57196">
    <property type="entry name" value="EGF/Laminin"/>
    <property type="match status" value="1"/>
</dbReference>
<keyword evidence="12" id="KW-0325">Glycoprotein</keyword>
<dbReference type="Gene3D" id="2.120.10.30">
    <property type="entry name" value="TolB, C-terminal domain"/>
    <property type="match status" value="1"/>
</dbReference>
<dbReference type="Pfam" id="PF00057">
    <property type="entry name" value="Ldl_recept_a"/>
    <property type="match status" value="7"/>
</dbReference>
<comment type="caution">
    <text evidence="19">The sequence shown here is derived from an EMBL/GenBank/DDBJ whole genome shotgun (WGS) entry which is preliminary data.</text>
</comment>
<dbReference type="SMART" id="SM00135">
    <property type="entry name" value="LY"/>
    <property type="match status" value="5"/>
</dbReference>
<dbReference type="SUPFAM" id="SSF57424">
    <property type="entry name" value="LDL receptor-like module"/>
    <property type="match status" value="7"/>
</dbReference>
<evidence type="ECO:0000256" key="3">
    <source>
        <dbReference type="ARBA" id="ARBA00022536"/>
    </source>
</evidence>
<dbReference type="SMART" id="SM00181">
    <property type="entry name" value="EGF"/>
    <property type="match status" value="2"/>
</dbReference>
<dbReference type="EMBL" id="BTRK01000002">
    <property type="protein sequence ID" value="GMR36988.1"/>
    <property type="molecule type" value="Genomic_DNA"/>
</dbReference>
<dbReference type="GO" id="GO:0043235">
    <property type="term" value="C:receptor complex"/>
    <property type="evidence" value="ECO:0007669"/>
    <property type="project" value="TreeGrafter"/>
</dbReference>
<feature type="disulfide bond" evidence="14">
    <location>
        <begin position="246"/>
        <end position="261"/>
    </location>
</feature>
<feature type="disulfide bond" evidence="14">
    <location>
        <begin position="289"/>
        <end position="304"/>
    </location>
</feature>
<dbReference type="GO" id="GO:0006898">
    <property type="term" value="P:receptor-mediated endocytosis"/>
    <property type="evidence" value="ECO:0007669"/>
    <property type="project" value="TreeGrafter"/>
</dbReference>
<evidence type="ECO:0000256" key="11">
    <source>
        <dbReference type="ARBA" id="ARBA00023170"/>
    </source>
</evidence>
<dbReference type="PROSITE" id="PS50026">
    <property type="entry name" value="EGF_3"/>
    <property type="match status" value="1"/>
</dbReference>
<keyword evidence="6 17" id="KW-0732">Signal</keyword>
<dbReference type="InterPro" id="IPR002172">
    <property type="entry name" value="LDrepeatLR_classA_rpt"/>
</dbReference>
<reference evidence="20" key="1">
    <citation type="submission" date="2022-10" db="EMBL/GenBank/DDBJ databases">
        <title>Genome assembly of Pristionchus species.</title>
        <authorList>
            <person name="Yoshida K."/>
            <person name="Sommer R.J."/>
        </authorList>
    </citation>
    <scope>NUCLEOTIDE SEQUENCE [LARGE SCALE GENOMIC DNA]</scope>
    <source>
        <strain evidence="20">RS5460</strain>
    </source>
</reference>
<feature type="disulfide bond" evidence="14">
    <location>
        <begin position="70"/>
        <end position="85"/>
    </location>
</feature>
<dbReference type="InterPro" id="IPR000033">
    <property type="entry name" value="LDLR_classB_rpt"/>
</dbReference>